<dbReference type="EMBL" id="JAAOAR010000548">
    <property type="protein sequence ID" value="KAF5578595.1"/>
    <property type="molecule type" value="Genomic_DNA"/>
</dbReference>
<dbReference type="Proteomes" id="UP000544095">
    <property type="component" value="Unassembled WGS sequence"/>
</dbReference>
<gene>
    <name evidence="2" type="ORF">FPANT_9934</name>
</gene>
<name>A0A8H5KQE8_9HYPO</name>
<keyword evidence="3" id="KW-1185">Reference proteome</keyword>
<evidence type="ECO:0000313" key="2">
    <source>
        <dbReference type="EMBL" id="KAF5578595.1"/>
    </source>
</evidence>
<feature type="compositionally biased region" description="Polar residues" evidence="1">
    <location>
        <begin position="86"/>
        <end position="107"/>
    </location>
</feature>
<evidence type="ECO:0000313" key="3">
    <source>
        <dbReference type="Proteomes" id="UP000544095"/>
    </source>
</evidence>
<feature type="region of interest" description="Disordered" evidence="1">
    <location>
        <begin position="212"/>
        <end position="257"/>
    </location>
</feature>
<feature type="region of interest" description="Disordered" evidence="1">
    <location>
        <begin position="84"/>
        <end position="161"/>
    </location>
</feature>
<feature type="region of interest" description="Disordered" evidence="1">
    <location>
        <begin position="444"/>
        <end position="489"/>
    </location>
</feature>
<feature type="compositionally biased region" description="Polar residues" evidence="1">
    <location>
        <begin position="115"/>
        <end position="131"/>
    </location>
</feature>
<dbReference type="AlphaFoldDB" id="A0A8H5KQE8"/>
<comment type="caution">
    <text evidence="2">The sequence shown here is derived from an EMBL/GenBank/DDBJ whole genome shotgun (WGS) entry which is preliminary data.</text>
</comment>
<sequence length="489" mass="55221">MADMSYEDTQHLLDSITDSNFDQRLNDHMDGNTIEEVDEDTKVDMFTDLNNFASQNQAQHGIQNEALLSSNPFDQEFMEAYEAENARTQASSSSDAQLSGPNNNGSTIADDDSQLPVSSAVTPATQFSSPMNPEDYLPESFQTQPYPPLDNQPQAYPVPMSQPFYDQTALQQMQPQQMQPFAVRQPGLGGSQMRLTQYPQQQLLFSMNNQLHQPLPGQASHPTFPAPQPRGPLSQGPPRKGPAPNEPTRHKIPTNPANISPHTLEQQSLLSELQHFTHEYQGYITNPVQARQIGNLFLSLAHHEVTVTPPEMDPTFPRTNEAYRARVQELFMAIVDWSNPNGWRTKMGSKLAAQWMEEVKAYRKSVGLSVEPSDMLDHQIEPPLERMPPVNEQWKNVVHRQLSNIEIEILSSKILDNKVLIHSALRSSWLSRITNSPVAELVRKENNKAGNDKKRNAASRLSGKGAKRPRNEESEDEERDGRKVKRKRY</sequence>
<accession>A0A8H5KQE8</accession>
<feature type="compositionally biased region" description="Basic and acidic residues" evidence="1">
    <location>
        <begin position="444"/>
        <end position="455"/>
    </location>
</feature>
<reference evidence="2 3" key="1">
    <citation type="submission" date="2020-05" db="EMBL/GenBank/DDBJ databases">
        <title>Identification and distribution of gene clusters putatively required for synthesis of sphingolipid metabolism inhibitors in phylogenetically diverse species of the filamentous fungus Fusarium.</title>
        <authorList>
            <person name="Kim H.-S."/>
            <person name="Busman M."/>
            <person name="Brown D.W."/>
            <person name="Divon H."/>
            <person name="Uhlig S."/>
            <person name="Proctor R.H."/>
        </authorList>
    </citation>
    <scope>NUCLEOTIDE SEQUENCE [LARGE SCALE GENOMIC DNA]</scope>
    <source>
        <strain evidence="2 3">NRRL 25211</strain>
    </source>
</reference>
<proteinExistence type="predicted"/>
<protein>
    <submittedName>
        <fullName evidence="2">Uncharacterized protein</fullName>
    </submittedName>
</protein>
<organism evidence="2 3">
    <name type="scientific">Fusarium pseudoanthophilum</name>
    <dbReference type="NCBI Taxonomy" id="48495"/>
    <lineage>
        <taxon>Eukaryota</taxon>
        <taxon>Fungi</taxon>
        <taxon>Dikarya</taxon>
        <taxon>Ascomycota</taxon>
        <taxon>Pezizomycotina</taxon>
        <taxon>Sordariomycetes</taxon>
        <taxon>Hypocreomycetidae</taxon>
        <taxon>Hypocreales</taxon>
        <taxon>Nectriaceae</taxon>
        <taxon>Fusarium</taxon>
        <taxon>Fusarium fujikuroi species complex</taxon>
    </lineage>
</organism>
<evidence type="ECO:0000256" key="1">
    <source>
        <dbReference type="SAM" id="MobiDB-lite"/>
    </source>
</evidence>